<keyword evidence="1" id="KW-0812">Transmembrane</keyword>
<name>A0ABS1EXE6_9PROT</name>
<sequence>MSSSPDPRSEILHSVSLGAVLTDTARIMRVRFDQRACHFGLTRAKWSVIATLARNEGIKQTALAACAFWVFAIHIATAHGNTKTEPSLDPALLRDRNFVTGLILIFVIGVILLAIMALLPPMLQNLLVIPMLLLLRRPKAGAPAPEEAAVME</sequence>
<dbReference type="InterPro" id="IPR036259">
    <property type="entry name" value="MFS_trans_sf"/>
</dbReference>
<dbReference type="SUPFAM" id="SSF46785">
    <property type="entry name" value="Winged helix' DNA-binding domain"/>
    <property type="match status" value="1"/>
</dbReference>
<keyword evidence="1" id="KW-0472">Membrane</keyword>
<dbReference type="InterPro" id="IPR036388">
    <property type="entry name" value="WH-like_DNA-bd_sf"/>
</dbReference>
<dbReference type="InterPro" id="IPR036390">
    <property type="entry name" value="WH_DNA-bd_sf"/>
</dbReference>
<dbReference type="SUPFAM" id="SSF103473">
    <property type="entry name" value="MFS general substrate transporter"/>
    <property type="match status" value="1"/>
</dbReference>
<dbReference type="EMBL" id="JAENHM010000001">
    <property type="protein sequence ID" value="MBK1835852.1"/>
    <property type="molecule type" value="Genomic_DNA"/>
</dbReference>
<keyword evidence="3" id="KW-1185">Reference proteome</keyword>
<evidence type="ECO:0000313" key="2">
    <source>
        <dbReference type="EMBL" id="MBK1835852.1"/>
    </source>
</evidence>
<protein>
    <recommendedName>
        <fullName evidence="4">DUF1211 domain-containing protein</fullName>
    </recommendedName>
</protein>
<gene>
    <name evidence="2" type="ORF">JHL17_00360</name>
</gene>
<comment type="caution">
    <text evidence="2">The sequence shown here is derived from an EMBL/GenBank/DDBJ whole genome shotgun (WGS) entry which is preliminary data.</text>
</comment>
<organism evidence="2 3">
    <name type="scientific">Azospirillum endophyticum</name>
    <dbReference type="NCBI Taxonomy" id="2800326"/>
    <lineage>
        <taxon>Bacteria</taxon>
        <taxon>Pseudomonadati</taxon>
        <taxon>Pseudomonadota</taxon>
        <taxon>Alphaproteobacteria</taxon>
        <taxon>Rhodospirillales</taxon>
        <taxon>Azospirillaceae</taxon>
        <taxon>Azospirillum</taxon>
    </lineage>
</organism>
<evidence type="ECO:0000256" key="1">
    <source>
        <dbReference type="SAM" id="Phobius"/>
    </source>
</evidence>
<proteinExistence type="predicted"/>
<feature type="transmembrane region" description="Helical" evidence="1">
    <location>
        <begin position="98"/>
        <end position="119"/>
    </location>
</feature>
<dbReference type="RefSeq" id="WP_200190067.1">
    <property type="nucleotide sequence ID" value="NZ_JAENHM010000001.1"/>
</dbReference>
<dbReference type="Gene3D" id="1.10.10.10">
    <property type="entry name" value="Winged helix-like DNA-binding domain superfamily/Winged helix DNA-binding domain"/>
    <property type="match status" value="1"/>
</dbReference>
<keyword evidence="1" id="KW-1133">Transmembrane helix</keyword>
<reference evidence="3" key="1">
    <citation type="submission" date="2021-01" db="EMBL/GenBank/DDBJ databases">
        <title>Genome public.</title>
        <authorList>
            <person name="Liu C."/>
            <person name="Sun Q."/>
        </authorList>
    </citation>
    <scope>NUCLEOTIDE SEQUENCE [LARGE SCALE GENOMIC DNA]</scope>
    <source>
        <strain evidence="3">YIM B02556</strain>
    </source>
</reference>
<feature type="transmembrane region" description="Helical" evidence="1">
    <location>
        <begin position="61"/>
        <end position="78"/>
    </location>
</feature>
<accession>A0ABS1EXE6</accession>
<evidence type="ECO:0000313" key="3">
    <source>
        <dbReference type="Proteomes" id="UP000652760"/>
    </source>
</evidence>
<evidence type="ECO:0008006" key="4">
    <source>
        <dbReference type="Google" id="ProtNLM"/>
    </source>
</evidence>
<dbReference type="Proteomes" id="UP000652760">
    <property type="component" value="Unassembled WGS sequence"/>
</dbReference>